<dbReference type="RefSeq" id="WP_120016521.1">
    <property type="nucleotide sequence ID" value="NZ_QZWZ01000019.1"/>
</dbReference>
<evidence type="ECO:0000256" key="1">
    <source>
        <dbReference type="ARBA" id="ARBA00022714"/>
    </source>
</evidence>
<keyword evidence="5" id="KW-0411">Iron-sulfur</keyword>
<dbReference type="SUPFAM" id="SSF55961">
    <property type="entry name" value="Bet v1-like"/>
    <property type="match status" value="1"/>
</dbReference>
<dbReference type="InterPro" id="IPR036922">
    <property type="entry name" value="Rieske_2Fe-2S_sf"/>
</dbReference>
<evidence type="ECO:0000313" key="8">
    <source>
        <dbReference type="Proteomes" id="UP000272706"/>
    </source>
</evidence>
<dbReference type="OrthoDB" id="9800776at2"/>
<proteinExistence type="predicted"/>
<gene>
    <name evidence="7" type="ORF">D3227_22660</name>
</gene>
<feature type="domain" description="Rieske" evidence="6">
    <location>
        <begin position="13"/>
        <end position="113"/>
    </location>
</feature>
<evidence type="ECO:0000256" key="5">
    <source>
        <dbReference type="ARBA" id="ARBA00023014"/>
    </source>
</evidence>
<keyword evidence="3" id="KW-0560">Oxidoreductase</keyword>
<sequence>MSERPNQKRQDHWQAVALSTDIRGKPKRILFDGAPLALFRSAQGIAALFDRCPHRLVELSTGKVVGGEIECPYHGWRYDGEGRCTAIPGLVGDMPHYRVRSFSAIERDGVVFVSSGAPQSEPYLHCMQGKDIVVRRVRSSTQSTVIDAAENILDATHTHFTHKALLRGLSSKRHLVRVEITGGEGWVEACYTGEERQQGLISRLLEGERTKTIGRFRHPGIAELEYWGKGGLALATTFHLRQADERTVEGVGWLIGPRQGWLGEIKALAFKPLFNIALEQDRRVLKSASDNARFEPPARPAIGPLDFLRRDIAAIMDGEMPASAAKPRVHQIEL</sequence>
<dbReference type="SUPFAM" id="SSF50022">
    <property type="entry name" value="ISP domain"/>
    <property type="match status" value="1"/>
</dbReference>
<accession>A0A3A5KH84</accession>
<organism evidence="7 8">
    <name type="scientific">Mesorhizobium waimense</name>
    <dbReference type="NCBI Taxonomy" id="1300307"/>
    <lineage>
        <taxon>Bacteria</taxon>
        <taxon>Pseudomonadati</taxon>
        <taxon>Pseudomonadota</taxon>
        <taxon>Alphaproteobacteria</taxon>
        <taxon>Hyphomicrobiales</taxon>
        <taxon>Phyllobacteriaceae</taxon>
        <taxon>Mesorhizobium</taxon>
    </lineage>
</organism>
<name>A0A3A5KH84_9HYPH</name>
<keyword evidence="1" id="KW-0001">2Fe-2S</keyword>
<dbReference type="GO" id="GO:0016491">
    <property type="term" value="F:oxidoreductase activity"/>
    <property type="evidence" value="ECO:0007669"/>
    <property type="project" value="UniProtKB-KW"/>
</dbReference>
<dbReference type="PANTHER" id="PTHR21266">
    <property type="entry name" value="IRON-SULFUR DOMAIN CONTAINING PROTEIN"/>
    <property type="match status" value="1"/>
</dbReference>
<dbReference type="AlphaFoldDB" id="A0A3A5KH84"/>
<dbReference type="Gene3D" id="2.102.10.10">
    <property type="entry name" value="Rieske [2Fe-2S] iron-sulphur domain"/>
    <property type="match status" value="1"/>
</dbReference>
<dbReference type="InterPro" id="IPR050584">
    <property type="entry name" value="Cholesterol_7-desaturase"/>
</dbReference>
<dbReference type="PROSITE" id="PS51296">
    <property type="entry name" value="RIESKE"/>
    <property type="match status" value="1"/>
</dbReference>
<keyword evidence="4" id="KW-0408">Iron</keyword>
<dbReference type="GO" id="GO:0051537">
    <property type="term" value="F:2 iron, 2 sulfur cluster binding"/>
    <property type="evidence" value="ECO:0007669"/>
    <property type="project" value="UniProtKB-KW"/>
</dbReference>
<dbReference type="CDD" id="cd03469">
    <property type="entry name" value="Rieske_RO_Alpha_N"/>
    <property type="match status" value="1"/>
</dbReference>
<keyword evidence="8" id="KW-1185">Reference proteome</keyword>
<evidence type="ECO:0000256" key="4">
    <source>
        <dbReference type="ARBA" id="ARBA00023004"/>
    </source>
</evidence>
<dbReference type="PANTHER" id="PTHR21266:SF60">
    <property type="entry name" value="3-KETOSTEROID-9-ALPHA-MONOOXYGENASE, OXYGENASE COMPONENT"/>
    <property type="match status" value="1"/>
</dbReference>
<dbReference type="Pfam" id="PF00355">
    <property type="entry name" value="Rieske"/>
    <property type="match status" value="1"/>
</dbReference>
<keyword evidence="2" id="KW-0479">Metal-binding</keyword>
<evidence type="ECO:0000259" key="6">
    <source>
        <dbReference type="PROSITE" id="PS51296"/>
    </source>
</evidence>
<dbReference type="Proteomes" id="UP000272706">
    <property type="component" value="Unassembled WGS sequence"/>
</dbReference>
<comment type="caution">
    <text evidence="7">The sequence shown here is derived from an EMBL/GenBank/DDBJ whole genome shotgun (WGS) entry which is preliminary data.</text>
</comment>
<dbReference type="InterPro" id="IPR017941">
    <property type="entry name" value="Rieske_2Fe-2S"/>
</dbReference>
<reference evidence="7 8" key="1">
    <citation type="submission" date="2018-09" db="EMBL/GenBank/DDBJ databases">
        <title>Mesorhizobium carmichaelinearum sp. nov. isolated from Carmichaelinea spp. root nodules in New Zealand.</title>
        <authorList>
            <person name="De Meyer S.E."/>
        </authorList>
    </citation>
    <scope>NUCLEOTIDE SEQUENCE [LARGE SCALE GENOMIC DNA]</scope>
    <source>
        <strain evidence="7 8">ICMP19557</strain>
    </source>
</reference>
<evidence type="ECO:0000256" key="2">
    <source>
        <dbReference type="ARBA" id="ARBA00022723"/>
    </source>
</evidence>
<dbReference type="EMBL" id="QZWZ01000019">
    <property type="protein sequence ID" value="RJT34848.1"/>
    <property type="molecule type" value="Genomic_DNA"/>
</dbReference>
<dbReference type="GO" id="GO:0046872">
    <property type="term" value="F:metal ion binding"/>
    <property type="evidence" value="ECO:0007669"/>
    <property type="project" value="UniProtKB-KW"/>
</dbReference>
<evidence type="ECO:0000313" key="7">
    <source>
        <dbReference type="EMBL" id="RJT34848.1"/>
    </source>
</evidence>
<protein>
    <submittedName>
        <fullName evidence="7">(2Fe-2S)-binding protein</fullName>
    </submittedName>
</protein>
<evidence type="ECO:0000256" key="3">
    <source>
        <dbReference type="ARBA" id="ARBA00023002"/>
    </source>
</evidence>